<gene>
    <name evidence="2" type="ORF">FUG_LOCUS631</name>
    <name evidence="1" type="ORF">MDCFG202_LOCUS142754</name>
</gene>
<proteinExistence type="predicted"/>
<evidence type="ECO:0000313" key="1">
    <source>
        <dbReference type="EMBL" id="CAG1976193.1"/>
    </source>
</evidence>
<sequence length="87" mass="9803">MYIANPKQNTVVKPPVTDFRFARLFENVTSSATRLSVLIHYRAGTYILSCRNGARSGKSSSPLDCRDDTPYIVNTRGLGWIYIDKFA</sequence>
<protein>
    <submittedName>
        <fullName evidence="2">Uncharacterized protein</fullName>
    </submittedName>
</protein>
<reference evidence="1" key="2">
    <citation type="submission" date="2021-03" db="EMBL/GenBank/DDBJ databases">
        <authorList>
            <person name="Alouane T."/>
            <person name="Langin T."/>
            <person name="Bonhomme L."/>
        </authorList>
    </citation>
    <scope>NUCLEOTIDE SEQUENCE</scope>
    <source>
        <strain evidence="1">MDC_Fg202</strain>
    </source>
</reference>
<evidence type="ECO:0000313" key="2">
    <source>
        <dbReference type="EMBL" id="VIO51859.1"/>
    </source>
</evidence>
<dbReference type="AlphaFoldDB" id="A0A4E9DQN6"/>
<dbReference type="EMBL" id="CAAKMV010000011">
    <property type="protein sequence ID" value="VIO51859.1"/>
    <property type="molecule type" value="Genomic_DNA"/>
</dbReference>
<name>A0A4E9DQN6_GIBZA</name>
<organism evidence="2">
    <name type="scientific">Gibberella zeae</name>
    <name type="common">Wheat head blight fungus</name>
    <name type="synonym">Fusarium graminearum</name>
    <dbReference type="NCBI Taxonomy" id="5518"/>
    <lineage>
        <taxon>Eukaryota</taxon>
        <taxon>Fungi</taxon>
        <taxon>Dikarya</taxon>
        <taxon>Ascomycota</taxon>
        <taxon>Pezizomycotina</taxon>
        <taxon>Sordariomycetes</taxon>
        <taxon>Hypocreomycetidae</taxon>
        <taxon>Hypocreales</taxon>
        <taxon>Nectriaceae</taxon>
        <taxon>Fusarium</taxon>
    </lineage>
</organism>
<accession>A0A4E9DQN6</accession>
<dbReference type="EMBL" id="CAJPIJ010000104">
    <property type="protein sequence ID" value="CAG1976193.1"/>
    <property type="molecule type" value="Genomic_DNA"/>
</dbReference>
<reference evidence="2" key="1">
    <citation type="submission" date="2019-04" db="EMBL/GenBank/DDBJ databases">
        <authorList>
            <person name="Melise S."/>
            <person name="Noan J."/>
            <person name="Okalmin O."/>
        </authorList>
    </citation>
    <scope>NUCLEOTIDE SEQUENCE</scope>
    <source>
        <strain evidence="2">FN9</strain>
    </source>
</reference>
<dbReference type="Proteomes" id="UP000746612">
    <property type="component" value="Unassembled WGS sequence"/>
</dbReference>